<protein>
    <recommendedName>
        <fullName evidence="3">CCHC-type domain-containing protein</fullName>
    </recommendedName>
</protein>
<dbReference type="PROSITE" id="PS50158">
    <property type="entry name" value="ZF_CCHC"/>
    <property type="match status" value="1"/>
</dbReference>
<dbReference type="AlphaFoldDB" id="A0A2K2CP41"/>
<feature type="compositionally biased region" description="Acidic residues" evidence="2">
    <location>
        <begin position="396"/>
        <end position="410"/>
    </location>
</feature>
<proteinExistence type="predicted"/>
<reference evidence="4" key="2">
    <citation type="submission" date="2017-06" db="EMBL/GenBank/DDBJ databases">
        <title>WGS assembly of Brachypodium distachyon.</title>
        <authorList>
            <consortium name="The International Brachypodium Initiative"/>
            <person name="Lucas S."/>
            <person name="Harmon-Smith M."/>
            <person name="Lail K."/>
            <person name="Tice H."/>
            <person name="Grimwood J."/>
            <person name="Bruce D."/>
            <person name="Barry K."/>
            <person name="Shu S."/>
            <person name="Lindquist E."/>
            <person name="Wang M."/>
            <person name="Pitluck S."/>
            <person name="Vogel J.P."/>
            <person name="Garvin D.F."/>
            <person name="Mockler T.C."/>
            <person name="Schmutz J."/>
            <person name="Rokhsar D."/>
            <person name="Bevan M.W."/>
        </authorList>
    </citation>
    <scope>NUCLEOTIDE SEQUENCE</scope>
    <source>
        <strain evidence="4">Bd21</strain>
    </source>
</reference>
<evidence type="ECO:0000259" key="3">
    <source>
        <dbReference type="PROSITE" id="PS50158"/>
    </source>
</evidence>
<keyword evidence="1" id="KW-0862">Zinc</keyword>
<dbReference type="InterPro" id="IPR001878">
    <property type="entry name" value="Znf_CCHC"/>
</dbReference>
<feature type="region of interest" description="Disordered" evidence="2">
    <location>
        <begin position="391"/>
        <end position="452"/>
    </location>
</feature>
<evidence type="ECO:0000256" key="1">
    <source>
        <dbReference type="PROSITE-ProRule" id="PRU00047"/>
    </source>
</evidence>
<keyword evidence="1" id="KW-0479">Metal-binding</keyword>
<accession>A0A2K2CP41</accession>
<dbReference type="SMART" id="SM00343">
    <property type="entry name" value="ZnF_C2HC"/>
    <property type="match status" value="2"/>
</dbReference>
<dbReference type="PANTHER" id="PTHR33170:SF40">
    <property type="entry name" value="OS04G0557100 PROTEIN"/>
    <property type="match status" value="1"/>
</dbReference>
<dbReference type="EnsemblPlants" id="PNT63786">
    <property type="protein sequence ID" value="PNT63786"/>
    <property type="gene ID" value="BRADI_4g20986v3"/>
</dbReference>
<organism evidence="4">
    <name type="scientific">Brachypodium distachyon</name>
    <name type="common">Purple false brome</name>
    <name type="synonym">Trachynia distachya</name>
    <dbReference type="NCBI Taxonomy" id="15368"/>
    <lineage>
        <taxon>Eukaryota</taxon>
        <taxon>Viridiplantae</taxon>
        <taxon>Streptophyta</taxon>
        <taxon>Embryophyta</taxon>
        <taxon>Tracheophyta</taxon>
        <taxon>Spermatophyta</taxon>
        <taxon>Magnoliopsida</taxon>
        <taxon>Liliopsida</taxon>
        <taxon>Poales</taxon>
        <taxon>Poaceae</taxon>
        <taxon>BOP clade</taxon>
        <taxon>Pooideae</taxon>
        <taxon>Stipodae</taxon>
        <taxon>Brachypodieae</taxon>
        <taxon>Brachypodium</taxon>
    </lineage>
</organism>
<dbReference type="OrthoDB" id="694714at2759"/>
<dbReference type="EMBL" id="CM000883">
    <property type="protein sequence ID" value="PNT63786.1"/>
    <property type="molecule type" value="Genomic_DNA"/>
</dbReference>
<keyword evidence="1" id="KW-0863">Zinc-finger</keyword>
<dbReference type="Proteomes" id="UP000008810">
    <property type="component" value="Chromosome 4"/>
</dbReference>
<dbReference type="Gene3D" id="4.10.60.10">
    <property type="entry name" value="Zinc finger, CCHC-type"/>
    <property type="match status" value="1"/>
</dbReference>
<dbReference type="GO" id="GO:0003676">
    <property type="term" value="F:nucleic acid binding"/>
    <property type="evidence" value="ECO:0007669"/>
    <property type="project" value="InterPro"/>
</dbReference>
<dbReference type="SUPFAM" id="SSF57756">
    <property type="entry name" value="Retrovirus zinc finger-like domains"/>
    <property type="match status" value="1"/>
</dbReference>
<feature type="compositionally biased region" description="Polar residues" evidence="2">
    <location>
        <begin position="430"/>
        <end position="444"/>
    </location>
</feature>
<evidence type="ECO:0000256" key="2">
    <source>
        <dbReference type="SAM" id="MobiDB-lite"/>
    </source>
</evidence>
<keyword evidence="6" id="KW-1185">Reference proteome</keyword>
<reference evidence="4 5" key="1">
    <citation type="journal article" date="2010" name="Nature">
        <title>Genome sequencing and analysis of the model grass Brachypodium distachyon.</title>
        <authorList>
            <consortium name="International Brachypodium Initiative"/>
        </authorList>
    </citation>
    <scope>NUCLEOTIDE SEQUENCE [LARGE SCALE GENOMIC DNA]</scope>
    <source>
        <strain evidence="4 5">Bd21</strain>
    </source>
</reference>
<dbReference type="GO" id="GO:0008270">
    <property type="term" value="F:zinc ion binding"/>
    <property type="evidence" value="ECO:0007669"/>
    <property type="project" value="UniProtKB-KW"/>
</dbReference>
<evidence type="ECO:0000313" key="5">
    <source>
        <dbReference type="EnsemblPlants" id="PNT63786"/>
    </source>
</evidence>
<feature type="compositionally biased region" description="Basic and acidic residues" evidence="2">
    <location>
        <begin position="411"/>
        <end position="425"/>
    </location>
</feature>
<dbReference type="InterPro" id="IPR036875">
    <property type="entry name" value="Znf_CCHC_sf"/>
</dbReference>
<evidence type="ECO:0000313" key="6">
    <source>
        <dbReference type="Proteomes" id="UP000008810"/>
    </source>
</evidence>
<name>A0A2K2CP41_BRADI</name>
<dbReference type="InParanoid" id="A0A2K2CP41"/>
<dbReference type="Gramene" id="PNT63786">
    <property type="protein sequence ID" value="PNT63786"/>
    <property type="gene ID" value="BRADI_4g20986v3"/>
</dbReference>
<evidence type="ECO:0000313" key="4">
    <source>
        <dbReference type="EMBL" id="PNT63786.1"/>
    </source>
</evidence>
<gene>
    <name evidence="4" type="ORF">BRADI_4g20986v3</name>
</gene>
<dbReference type="PANTHER" id="PTHR33170">
    <property type="entry name" value="DUF4283 DOMAIN-CONTAINING PROTEIN-RELATED"/>
    <property type="match status" value="1"/>
</dbReference>
<sequence>MEPGDFRGGHERGYCGGYGGYGDGYGGGYGSGLAGTEAAMEGMVVDMVRTAVIKAALLVADTAAVLEAGMAVEVFVVAAIVMSRSAVASTTMAVVGVAAMAAVLGGGGQQTLASVAAGAPVAQVPAATSLLAGMAAASSSEQVLVTSRSGAAMATATVAAASASDGAVSNPSNPLSRYRCFRCDQKGHLSTMCTTILCDFCEKADHCSADCELPKLPKLSVRSCGTLVDDLFFFEFPEEASVPPKVESNRKGLVRVECGVLPLERLIGVMERLIPVPNFQWVVRPQGMSDFSVVFPTREEGEEWTLASIAAFQFQRAWVRIGNIQDDLFNYHAIWGLGSLLGTTIEVDMPFSRQHEVGRISVDVTNKRAIPPGTDLGHKGVGYRLTFQVESSADSDMGDDNSSNDDDDMLDDMKDLDNRKDDDTRKRSRPTPSFQRTEGVTEPSSAPPAFNAGAPTIGLIFRTGRSTGTGYLSPFKLLGDPSLWGSEALLSSPASMVLRSPSTVAELAATSAPGQEAQAVCPPAVLSASSPSGQAAPASSVQVASSAALVATLCRKRRRPLCVLLCRDGRHHLVGPWQGSWASTRVALCRRHLLHGMACSSLLSAWRRCRRQPTWRAWRSLRRGLHRLRRCYRRRRIRGLR</sequence>
<reference evidence="5" key="3">
    <citation type="submission" date="2018-08" db="UniProtKB">
        <authorList>
            <consortium name="EnsemblPlants"/>
        </authorList>
    </citation>
    <scope>IDENTIFICATION</scope>
    <source>
        <strain evidence="5">cv. Bd21</strain>
    </source>
</reference>
<feature type="domain" description="CCHC-type" evidence="3">
    <location>
        <begin position="179"/>
        <end position="193"/>
    </location>
</feature>